<evidence type="ECO:0000256" key="7">
    <source>
        <dbReference type="ARBA" id="ARBA00047848"/>
    </source>
</evidence>
<dbReference type="InterPro" id="IPR008242">
    <property type="entry name" value="Chor_mutase/pphenate_deHydtase"/>
</dbReference>
<proteinExistence type="predicted"/>
<feature type="domain" description="ACT" evidence="11">
    <location>
        <begin position="239"/>
        <end position="316"/>
    </location>
</feature>
<dbReference type="Gene3D" id="3.40.190.10">
    <property type="entry name" value="Periplasmic binding protein-like II"/>
    <property type="match status" value="2"/>
</dbReference>
<feature type="site" description="Essential for prephenate dehydratase activity" evidence="8">
    <location>
        <position position="213"/>
    </location>
</feature>
<evidence type="ECO:0000313" key="12">
    <source>
        <dbReference type="EMBL" id="MCK8786805.1"/>
    </source>
</evidence>
<organism evidence="12 13">
    <name type="scientific">Roseomonas acroporae</name>
    <dbReference type="NCBI Taxonomy" id="2937791"/>
    <lineage>
        <taxon>Bacteria</taxon>
        <taxon>Pseudomonadati</taxon>
        <taxon>Pseudomonadota</taxon>
        <taxon>Alphaproteobacteria</taxon>
        <taxon>Acetobacterales</taxon>
        <taxon>Roseomonadaceae</taxon>
        <taxon>Roseomonas</taxon>
    </lineage>
</organism>
<comment type="pathway">
    <text evidence="1">Amino-acid biosynthesis; L-phenylalanine biosynthesis; phenylpyruvate from prephenate: step 1/1.</text>
</comment>
<dbReference type="Gene3D" id="3.30.70.260">
    <property type="match status" value="1"/>
</dbReference>
<feature type="domain" description="Prephenate dehydratase" evidence="10">
    <location>
        <begin position="45"/>
        <end position="220"/>
    </location>
</feature>
<comment type="catalytic activity">
    <reaction evidence="7">
        <text>prephenate + H(+) = 3-phenylpyruvate + CO2 + H2O</text>
        <dbReference type="Rhea" id="RHEA:21648"/>
        <dbReference type="ChEBI" id="CHEBI:15377"/>
        <dbReference type="ChEBI" id="CHEBI:15378"/>
        <dbReference type="ChEBI" id="CHEBI:16526"/>
        <dbReference type="ChEBI" id="CHEBI:18005"/>
        <dbReference type="ChEBI" id="CHEBI:29934"/>
        <dbReference type="EC" id="4.2.1.51"/>
    </reaction>
</comment>
<evidence type="ECO:0000256" key="9">
    <source>
        <dbReference type="SAM" id="MobiDB-lite"/>
    </source>
</evidence>
<dbReference type="CDD" id="cd04905">
    <property type="entry name" value="ACT_CM-PDT"/>
    <property type="match status" value="1"/>
</dbReference>
<dbReference type="Pfam" id="PF00800">
    <property type="entry name" value="PDT"/>
    <property type="match status" value="1"/>
</dbReference>
<dbReference type="PROSITE" id="PS51171">
    <property type="entry name" value="PREPHENATE_DEHYDR_3"/>
    <property type="match status" value="1"/>
</dbReference>
<evidence type="ECO:0000256" key="4">
    <source>
        <dbReference type="ARBA" id="ARBA00023141"/>
    </source>
</evidence>
<dbReference type="PANTHER" id="PTHR21022:SF19">
    <property type="entry name" value="PREPHENATE DEHYDRATASE-RELATED"/>
    <property type="match status" value="1"/>
</dbReference>
<protein>
    <recommendedName>
        <fullName evidence="2">prephenate dehydratase</fullName>
        <ecNumber evidence="2">4.2.1.51</ecNumber>
    </recommendedName>
</protein>
<dbReference type="PROSITE" id="PS51671">
    <property type="entry name" value="ACT"/>
    <property type="match status" value="1"/>
</dbReference>
<dbReference type="GO" id="GO:0009094">
    <property type="term" value="P:L-phenylalanine biosynthetic process"/>
    <property type="evidence" value="ECO:0007669"/>
    <property type="project" value="UniProtKB-KW"/>
</dbReference>
<keyword evidence="13" id="KW-1185">Reference proteome</keyword>
<sequence length="330" mass="34643">MTQGSSDQGQVGGQVGGPVGDQGGSQTGGRAGEREGRAGERTGGAIAFQGLPGAYSDLACRHAYPGMTTLPCPSFEAAMAALRDGRADLAMLPCENSLAGRVPDIHRLLPQSGLYVVGEHFERVEHCLMAPAGATLATIRRAHSHPVALGQVFNVLRELSLTPVIEADTAGAAALIAERGGVEDAAIASALAAEIYGLDVLRHNVEDAPHNTTRFYVMARERADAPADAAASGGDFVTTFVFRVRNIPASLYKALGGFATNGVNMTKLESYMLDGEFTATQFLCDVDGHPAQPALRLAFEELEFFSAEMRVLGAYRASPARRERGAAGAL</sequence>
<dbReference type="InterPro" id="IPR045865">
    <property type="entry name" value="ACT-like_dom_sf"/>
</dbReference>
<dbReference type="PANTHER" id="PTHR21022">
    <property type="entry name" value="PREPHENATE DEHYDRATASE P PROTEIN"/>
    <property type="match status" value="1"/>
</dbReference>
<dbReference type="PIRSF" id="PIRSF001500">
    <property type="entry name" value="Chor_mut_pdt_Ppr"/>
    <property type="match status" value="1"/>
</dbReference>
<gene>
    <name evidence="12" type="ORF">M0638_20750</name>
</gene>
<evidence type="ECO:0000256" key="3">
    <source>
        <dbReference type="ARBA" id="ARBA00022605"/>
    </source>
</evidence>
<evidence type="ECO:0000256" key="8">
    <source>
        <dbReference type="PIRSR" id="PIRSR001500-2"/>
    </source>
</evidence>
<evidence type="ECO:0000313" key="13">
    <source>
        <dbReference type="Proteomes" id="UP001139516"/>
    </source>
</evidence>
<dbReference type="CDD" id="cd13631">
    <property type="entry name" value="PBP2_Ct-PDT_like"/>
    <property type="match status" value="1"/>
</dbReference>
<name>A0A9X1YBR5_9PROT</name>
<evidence type="ECO:0000256" key="6">
    <source>
        <dbReference type="ARBA" id="ARBA00023239"/>
    </source>
</evidence>
<dbReference type="NCBIfam" id="NF008866">
    <property type="entry name" value="PRK11899.1"/>
    <property type="match status" value="1"/>
</dbReference>
<dbReference type="EC" id="4.2.1.51" evidence="2"/>
<accession>A0A9X1YBR5</accession>
<evidence type="ECO:0000259" key="11">
    <source>
        <dbReference type="PROSITE" id="PS51671"/>
    </source>
</evidence>
<dbReference type="SUPFAM" id="SSF53850">
    <property type="entry name" value="Periplasmic binding protein-like II"/>
    <property type="match status" value="1"/>
</dbReference>
<feature type="region of interest" description="Disordered" evidence="9">
    <location>
        <begin position="1"/>
        <end position="38"/>
    </location>
</feature>
<reference evidence="12" key="1">
    <citation type="submission" date="2022-04" db="EMBL/GenBank/DDBJ databases">
        <title>Roseomonas acroporae sp. nov., isolated from coral Acropora digitifera.</title>
        <authorList>
            <person name="Sun H."/>
        </authorList>
    </citation>
    <scope>NUCLEOTIDE SEQUENCE</scope>
    <source>
        <strain evidence="12">NAR14</strain>
    </source>
</reference>
<dbReference type="GO" id="GO:0004664">
    <property type="term" value="F:prephenate dehydratase activity"/>
    <property type="evidence" value="ECO:0007669"/>
    <property type="project" value="UniProtKB-EC"/>
</dbReference>
<evidence type="ECO:0000256" key="5">
    <source>
        <dbReference type="ARBA" id="ARBA00023222"/>
    </source>
</evidence>
<dbReference type="RefSeq" id="WP_248668918.1">
    <property type="nucleotide sequence ID" value="NZ_JALPRX010000097.1"/>
</dbReference>
<keyword evidence="6 12" id="KW-0456">Lyase</keyword>
<evidence type="ECO:0000259" key="10">
    <source>
        <dbReference type="PROSITE" id="PS51171"/>
    </source>
</evidence>
<dbReference type="EMBL" id="JALPRX010000097">
    <property type="protein sequence ID" value="MCK8786805.1"/>
    <property type="molecule type" value="Genomic_DNA"/>
</dbReference>
<comment type="caution">
    <text evidence="12">The sequence shown here is derived from an EMBL/GenBank/DDBJ whole genome shotgun (WGS) entry which is preliminary data.</text>
</comment>
<keyword evidence="4" id="KW-0057">Aromatic amino acid biosynthesis</keyword>
<evidence type="ECO:0000256" key="2">
    <source>
        <dbReference type="ARBA" id="ARBA00013147"/>
    </source>
</evidence>
<feature type="compositionally biased region" description="Gly residues" evidence="9">
    <location>
        <begin position="10"/>
        <end position="30"/>
    </location>
</feature>
<dbReference type="AlphaFoldDB" id="A0A9X1YBR5"/>
<evidence type="ECO:0000256" key="1">
    <source>
        <dbReference type="ARBA" id="ARBA00004741"/>
    </source>
</evidence>
<keyword evidence="3" id="KW-0028">Amino-acid biosynthesis</keyword>
<keyword evidence="5" id="KW-0584">Phenylalanine biosynthesis</keyword>
<dbReference type="SUPFAM" id="SSF55021">
    <property type="entry name" value="ACT-like"/>
    <property type="match status" value="1"/>
</dbReference>
<dbReference type="Proteomes" id="UP001139516">
    <property type="component" value="Unassembled WGS sequence"/>
</dbReference>
<dbReference type="InterPro" id="IPR002912">
    <property type="entry name" value="ACT_dom"/>
</dbReference>
<dbReference type="InterPro" id="IPR001086">
    <property type="entry name" value="Preph_deHydtase"/>
</dbReference>
<dbReference type="GO" id="GO:0005737">
    <property type="term" value="C:cytoplasm"/>
    <property type="evidence" value="ECO:0007669"/>
    <property type="project" value="TreeGrafter"/>
</dbReference>